<dbReference type="EMBL" id="JAODUP010000877">
    <property type="protein sequence ID" value="KAK2143103.1"/>
    <property type="molecule type" value="Genomic_DNA"/>
</dbReference>
<reference evidence="2" key="1">
    <citation type="journal article" date="2023" name="Mol. Biol. Evol.">
        <title>Third-Generation Sequencing Reveals the Adaptive Role of the Epigenome in Three Deep-Sea Polychaetes.</title>
        <authorList>
            <person name="Perez M."/>
            <person name="Aroh O."/>
            <person name="Sun Y."/>
            <person name="Lan Y."/>
            <person name="Juniper S.K."/>
            <person name="Young C.R."/>
            <person name="Angers B."/>
            <person name="Qian P.Y."/>
        </authorList>
    </citation>
    <scope>NUCLEOTIDE SEQUENCE</scope>
    <source>
        <strain evidence="2">P08H-3</strain>
    </source>
</reference>
<proteinExistence type="predicted"/>
<feature type="compositionally biased region" description="Pro residues" evidence="1">
    <location>
        <begin position="1"/>
        <end position="11"/>
    </location>
</feature>
<evidence type="ECO:0000313" key="2">
    <source>
        <dbReference type="EMBL" id="KAK2143103.1"/>
    </source>
</evidence>
<evidence type="ECO:0000256" key="1">
    <source>
        <dbReference type="SAM" id="MobiDB-lite"/>
    </source>
</evidence>
<keyword evidence="3" id="KW-1185">Reference proteome</keyword>
<name>A0AAD9IYX6_9ANNE</name>
<accession>A0AAD9IYX6</accession>
<evidence type="ECO:0000313" key="3">
    <source>
        <dbReference type="Proteomes" id="UP001208570"/>
    </source>
</evidence>
<comment type="caution">
    <text evidence="2">The sequence shown here is derived from an EMBL/GenBank/DDBJ whole genome shotgun (WGS) entry which is preliminary data.</text>
</comment>
<organism evidence="2 3">
    <name type="scientific">Paralvinella palmiformis</name>
    <dbReference type="NCBI Taxonomy" id="53620"/>
    <lineage>
        <taxon>Eukaryota</taxon>
        <taxon>Metazoa</taxon>
        <taxon>Spiralia</taxon>
        <taxon>Lophotrochozoa</taxon>
        <taxon>Annelida</taxon>
        <taxon>Polychaeta</taxon>
        <taxon>Sedentaria</taxon>
        <taxon>Canalipalpata</taxon>
        <taxon>Terebellida</taxon>
        <taxon>Terebelliformia</taxon>
        <taxon>Alvinellidae</taxon>
        <taxon>Paralvinella</taxon>
    </lineage>
</organism>
<feature type="region of interest" description="Disordered" evidence="1">
    <location>
        <begin position="1"/>
        <end position="168"/>
    </location>
</feature>
<dbReference type="Proteomes" id="UP001208570">
    <property type="component" value="Unassembled WGS sequence"/>
</dbReference>
<protein>
    <submittedName>
        <fullName evidence="2">Uncharacterized protein</fullName>
    </submittedName>
</protein>
<dbReference type="AlphaFoldDB" id="A0AAD9IYX6"/>
<sequence length="194" mass="21017">MPAQPGEPPLPLVEAAVSSRRALTASPRAEGGRPLPPDGPTNTADRAASRRDPFWPPKMPIAKRVPFQLRESPPPGIHHHFRSESPHSNQSRSRPEEARSPAGAPPKDCSTPDLRTIPVPFRSGLSPLTARPATAKLSPRTPARQVTESVMDNPVFSDSDDPDDQTADRNIMCNGAVWAYSLMSSSQPEHDDVT</sequence>
<gene>
    <name evidence="2" type="ORF">LSH36_877g01005</name>
</gene>